<organism evidence="3 4">
    <name type="scientific">Microcystis aeruginosa Ma_QC_Ca_00000000_S207</name>
    <dbReference type="NCBI Taxonomy" id="2486251"/>
    <lineage>
        <taxon>Bacteria</taxon>
        <taxon>Bacillati</taxon>
        <taxon>Cyanobacteriota</taxon>
        <taxon>Cyanophyceae</taxon>
        <taxon>Oscillatoriophycideae</taxon>
        <taxon>Chroococcales</taxon>
        <taxon>Microcystaceae</taxon>
        <taxon>Microcystis</taxon>
    </lineage>
</organism>
<dbReference type="InterPro" id="IPR013424">
    <property type="entry name" value="Ice-binding_C"/>
</dbReference>
<feature type="domain" description="Ice-binding protein C-terminal" evidence="2">
    <location>
        <begin position="182"/>
        <end position="201"/>
    </location>
</feature>
<proteinExistence type="predicted"/>
<protein>
    <submittedName>
        <fullName evidence="3">PEP-CTERM sorting domain-containing protein</fullName>
    </submittedName>
</protein>
<dbReference type="EMBL" id="SFBF01000360">
    <property type="protein sequence ID" value="TRU43092.1"/>
    <property type="molecule type" value="Genomic_DNA"/>
</dbReference>
<feature type="chain" id="PRO_5021785077" evidence="1">
    <location>
        <begin position="34"/>
        <end position="208"/>
    </location>
</feature>
<feature type="signal peptide" evidence="1">
    <location>
        <begin position="1"/>
        <end position="33"/>
    </location>
</feature>
<gene>
    <name evidence="3" type="ORF">EWV91_19260</name>
</gene>
<dbReference type="AlphaFoldDB" id="A0A552F8P1"/>
<comment type="caution">
    <text evidence="3">The sequence shown here is derived from an EMBL/GenBank/DDBJ whole genome shotgun (WGS) entry which is preliminary data.</text>
</comment>
<evidence type="ECO:0000256" key="1">
    <source>
        <dbReference type="SAM" id="SignalP"/>
    </source>
</evidence>
<sequence>MSKTNQKCGGGKHYLFVAGAALAILAPFQAAQAVIIDFQSLEQNNSNVNDAGFTYTEDGFTLDNLSTAYPFAFFGTQESRYPGSTALFNNDIDGITRLTQNGGGLFDLNSIQLTSLLGDDSVTVNFTGTKADSSTVNQAFTTDAILSTLETFTFNSSFTNLVSVEWIQAFPFHQFDNINVTPVPEPSAILGLLSLGLLGIGSQFKQKR</sequence>
<evidence type="ECO:0000313" key="4">
    <source>
        <dbReference type="Proteomes" id="UP000320293"/>
    </source>
</evidence>
<evidence type="ECO:0000259" key="2">
    <source>
        <dbReference type="Pfam" id="PF07589"/>
    </source>
</evidence>
<evidence type="ECO:0000313" key="3">
    <source>
        <dbReference type="EMBL" id="TRU43092.1"/>
    </source>
</evidence>
<reference evidence="3 4" key="1">
    <citation type="submission" date="2019-01" db="EMBL/GenBank/DDBJ databases">
        <title>Coherence of Microcystis species and biogeography revealed through population genomics.</title>
        <authorList>
            <person name="Perez-Carrascal O.M."/>
            <person name="Terrat Y."/>
            <person name="Giani A."/>
            <person name="Fortin N."/>
            <person name="Tromas N."/>
            <person name="Shapiro B.J."/>
        </authorList>
    </citation>
    <scope>NUCLEOTIDE SEQUENCE [LARGE SCALE GENOMIC DNA]</scope>
    <source>
        <strain evidence="3">Ma_QC_Ca_00000000_S207</strain>
    </source>
</reference>
<accession>A0A552F8P1</accession>
<keyword evidence="1" id="KW-0732">Signal</keyword>
<dbReference type="Pfam" id="PF07589">
    <property type="entry name" value="PEP-CTERM"/>
    <property type="match status" value="1"/>
</dbReference>
<name>A0A552F8P1_MICAE</name>
<dbReference type="NCBIfam" id="TIGR02595">
    <property type="entry name" value="PEP_CTERM"/>
    <property type="match status" value="1"/>
</dbReference>
<dbReference type="Proteomes" id="UP000320293">
    <property type="component" value="Unassembled WGS sequence"/>
</dbReference>